<accession>A0A913Z7A1</accession>
<feature type="compositionally biased region" description="Basic and acidic residues" evidence="1">
    <location>
        <begin position="249"/>
        <end position="258"/>
    </location>
</feature>
<feature type="compositionally biased region" description="Basic residues" evidence="1">
    <location>
        <begin position="626"/>
        <end position="643"/>
    </location>
</feature>
<feature type="compositionally biased region" description="Basic residues" evidence="1">
    <location>
        <begin position="379"/>
        <end position="390"/>
    </location>
</feature>
<dbReference type="GO" id="GO:0005813">
    <property type="term" value="C:centrosome"/>
    <property type="evidence" value="ECO:0007669"/>
    <property type="project" value="InterPro"/>
</dbReference>
<feature type="compositionally biased region" description="Polar residues" evidence="1">
    <location>
        <begin position="418"/>
        <end position="431"/>
    </location>
</feature>
<keyword evidence="4" id="KW-1185">Reference proteome</keyword>
<dbReference type="PANTHER" id="PTHR22545:SF0">
    <property type="entry name" value="CENTROSOMAL PROTEIN OF 95 KDA"/>
    <property type="match status" value="1"/>
</dbReference>
<feature type="compositionally biased region" description="Polar residues" evidence="1">
    <location>
        <begin position="211"/>
        <end position="228"/>
    </location>
</feature>
<dbReference type="OrthoDB" id="545730at2759"/>
<evidence type="ECO:0000313" key="4">
    <source>
        <dbReference type="Proteomes" id="UP000887568"/>
    </source>
</evidence>
<dbReference type="Proteomes" id="UP000887568">
    <property type="component" value="Unplaced"/>
</dbReference>
<feature type="domain" description="DUF5745" evidence="2">
    <location>
        <begin position="87"/>
        <end position="136"/>
    </location>
</feature>
<feature type="region of interest" description="Disordered" evidence="1">
    <location>
        <begin position="211"/>
        <end position="230"/>
    </location>
</feature>
<reference evidence="3" key="1">
    <citation type="submission" date="2022-11" db="UniProtKB">
        <authorList>
            <consortium name="EnsemblMetazoa"/>
        </authorList>
    </citation>
    <scope>IDENTIFICATION</scope>
</reference>
<dbReference type="PANTHER" id="PTHR22545">
    <property type="entry name" value="CENTROSOMAL PROTEIN OF 95 KDA"/>
    <property type="match status" value="1"/>
</dbReference>
<feature type="region of interest" description="Disordered" evidence="1">
    <location>
        <begin position="602"/>
        <end position="688"/>
    </location>
</feature>
<feature type="compositionally biased region" description="Basic and acidic residues" evidence="1">
    <location>
        <begin position="527"/>
        <end position="539"/>
    </location>
</feature>
<dbReference type="InterPro" id="IPR026619">
    <property type="entry name" value="CEP95"/>
</dbReference>
<dbReference type="InterPro" id="IPR044039">
    <property type="entry name" value="DUF5745"/>
</dbReference>
<evidence type="ECO:0000259" key="2">
    <source>
        <dbReference type="Pfam" id="PF19016"/>
    </source>
</evidence>
<dbReference type="GeneID" id="119721595"/>
<organism evidence="3 4">
    <name type="scientific">Patiria miniata</name>
    <name type="common">Bat star</name>
    <name type="synonym">Asterina miniata</name>
    <dbReference type="NCBI Taxonomy" id="46514"/>
    <lineage>
        <taxon>Eukaryota</taxon>
        <taxon>Metazoa</taxon>
        <taxon>Echinodermata</taxon>
        <taxon>Eleutherozoa</taxon>
        <taxon>Asterozoa</taxon>
        <taxon>Asteroidea</taxon>
        <taxon>Valvatacea</taxon>
        <taxon>Valvatida</taxon>
        <taxon>Asterinidae</taxon>
        <taxon>Patiria</taxon>
    </lineage>
</organism>
<dbReference type="OMA" id="KHSQPWK"/>
<proteinExistence type="predicted"/>
<feature type="compositionally biased region" description="Basic and acidic residues" evidence="1">
    <location>
        <begin position="607"/>
        <end position="620"/>
    </location>
</feature>
<feature type="compositionally biased region" description="Basic and acidic residues" evidence="1">
    <location>
        <begin position="432"/>
        <end position="461"/>
    </location>
</feature>
<feature type="compositionally biased region" description="Polar residues" evidence="1">
    <location>
        <begin position="735"/>
        <end position="750"/>
    </location>
</feature>
<protein>
    <recommendedName>
        <fullName evidence="2">DUF5745 domain-containing protein</fullName>
    </recommendedName>
</protein>
<feature type="compositionally biased region" description="Polar residues" evidence="1">
    <location>
        <begin position="498"/>
        <end position="509"/>
    </location>
</feature>
<dbReference type="AlphaFoldDB" id="A0A913Z7A1"/>
<dbReference type="Pfam" id="PF19016">
    <property type="entry name" value="DUF5745"/>
    <property type="match status" value="1"/>
</dbReference>
<evidence type="ECO:0000313" key="3">
    <source>
        <dbReference type="EnsemblMetazoa" id="XP_038047602.1"/>
    </source>
</evidence>
<sequence>MSVQISLLPRYDFARVWKQKLAIATMDYSSYALDSNTSRDDTAVANELLKRVNLPSVKDLSECTSSVFVALCEGILGDPLKGVSYVPVTKEDEIRNVQLVVDHLADKVLHCDLSHISGRAVVEGDRVAIQYLLEIQLGVMDYIMEGIESEGSTTDNEDLDHLVDPDTMTRGTVSAITDVLREELGPRGRQGEHYRPAVTEHNRHPYDSHTISDISKHMSQPNSQSEGESTAELIKLGTEDKSRNALRFLQRDKMKVPEEAPSTDGPVRQNLDDQPTRMGSQLPTAVGEKPPVAPSNPPPISTADSTTGSPGKHKDTFTIQDLTSSSFSSVSWPKPLTNRPPSEFDNLGMRPRPAGFITNRPASSIDSLAGSPREGGGRQQHHVHTHHHYHQPVSKSLPTSPARPKSPPHATLSRPPDSEQTSPAKHSPTQELSKRVEPKDAPSWHDRFTYHDDMDIPDTARHRLGRTYPDTLRSTYPAPSGHRPASSAVTRGGVSIEGGTSTDGYQSTGRRQRNVNMEDVEDWLSSRLRDRREEEDLPPRPRRVAFVEDYEERDRSQRSFYHEKLGPVASRFTHESSDSEADSDLLSQCSDTAVDYQRATSYPASHVIDDPHRYPVREPGDQPYHLRPRSKPAGAAKKKRAQPRPKSLLLPVPSSRSQRVRFEEALEADATGPMSSIRKRLNKENRKHARQKEVLRYVYKSNLDEAKSGLKKQLDRNKRVLDKQDAEFRKVFSGPKTSRYQPAQKYSNKVTVERPSRITSRGPIRSKRKRSASASPTMHRHKRLSIGDDEMLPTVMQEFPFLHVSPQTAHDMWAKQMRQMEQLTKMGLDQKYKKTKTQLKMEDAERRQETLLKIMKKELGHNQRMREIKERRTNERAMQGRVQEQRQVNARARRYYDEFQLRAKSRMVKRRTREEQIFKKLFEDGLNIQKARISDLRKYAREKREESAQRQQDEIDSLENYYRNQFSMLAEAIAKERYELQTRDKAQTKVMEGMKRDMRRKMEREVRDFQEQMYRDEDTEYFRQLEADRMRRELQMATYKTTI</sequence>
<feature type="compositionally biased region" description="Basic residues" evidence="1">
    <location>
        <begin position="677"/>
        <end position="688"/>
    </location>
</feature>
<evidence type="ECO:0000256" key="1">
    <source>
        <dbReference type="SAM" id="MobiDB-lite"/>
    </source>
</evidence>
<feature type="compositionally biased region" description="Pro residues" evidence="1">
    <location>
        <begin position="291"/>
        <end position="300"/>
    </location>
</feature>
<dbReference type="GO" id="GO:0000922">
    <property type="term" value="C:spindle pole"/>
    <property type="evidence" value="ECO:0007669"/>
    <property type="project" value="InterPro"/>
</dbReference>
<feature type="region of interest" description="Disordered" evidence="1">
    <location>
        <begin position="732"/>
        <end position="781"/>
    </location>
</feature>
<dbReference type="EnsemblMetazoa" id="XM_038191674.1">
    <property type="protein sequence ID" value="XP_038047602.1"/>
    <property type="gene ID" value="LOC119721595"/>
</dbReference>
<name>A0A913Z7A1_PATMI</name>
<feature type="region of interest" description="Disordered" evidence="1">
    <location>
        <begin position="249"/>
        <end position="543"/>
    </location>
</feature>
<dbReference type="RefSeq" id="XP_038047602.1">
    <property type="nucleotide sequence ID" value="XM_038191674.1"/>
</dbReference>